<sequence length="202" mass="23044">MSFSVIRFSSRFQKFYFSPEASPFTRGFAFRQGFRLSSDLGFVTRHLHKTPNNYTPNIEGKNLMSLITEEEIKRQPDDRTRLIDKNNKDCIKAGDVLMIETYINKGSNAVSTFAGVCISIRRQGIDTNLTLRNVILKVGIEQRFSIYSPMIKSIKILQRGEGFRRAKLFYLRDQPGKAFQIGGLVKQEIIKRLASNSGPPNN</sequence>
<comment type="caution">
    <text evidence="4">The sequence shown here is derived from an EMBL/GenBank/DDBJ whole genome shotgun (WGS) entry which is preliminary data.</text>
</comment>
<dbReference type="PRINTS" id="PR00061">
    <property type="entry name" value="RIBOSOMALL19"/>
</dbReference>
<dbReference type="Pfam" id="PF01245">
    <property type="entry name" value="Ribosomal_L19"/>
    <property type="match status" value="1"/>
</dbReference>
<dbReference type="PANTHER" id="PTHR15680:SF9">
    <property type="entry name" value="LARGE RIBOSOMAL SUBUNIT PROTEIN BL19M"/>
    <property type="match status" value="1"/>
</dbReference>
<name>A0A8H4A0Z6_GIGMA</name>
<evidence type="ECO:0000256" key="3">
    <source>
        <dbReference type="ARBA" id="ARBA00023274"/>
    </source>
</evidence>
<reference evidence="4 5" key="1">
    <citation type="journal article" date="2019" name="Environ. Microbiol.">
        <title>At the nexus of three kingdoms: the genome of the mycorrhizal fungus Gigaspora margarita provides insights into plant, endobacterial and fungal interactions.</title>
        <authorList>
            <person name="Venice F."/>
            <person name="Ghignone S."/>
            <person name="Salvioli di Fossalunga A."/>
            <person name="Amselem J."/>
            <person name="Novero M."/>
            <person name="Xianan X."/>
            <person name="Sedzielewska Toro K."/>
            <person name="Morin E."/>
            <person name="Lipzen A."/>
            <person name="Grigoriev I.V."/>
            <person name="Henrissat B."/>
            <person name="Martin F.M."/>
            <person name="Bonfante P."/>
        </authorList>
    </citation>
    <scope>NUCLEOTIDE SEQUENCE [LARGE SCALE GENOMIC DNA]</scope>
    <source>
        <strain evidence="4 5">BEG34</strain>
    </source>
</reference>
<dbReference type="InterPro" id="IPR008991">
    <property type="entry name" value="Translation_prot_SH3-like_sf"/>
</dbReference>
<dbReference type="OrthoDB" id="432645at2759"/>
<keyword evidence="2 4" id="KW-0689">Ribosomal protein</keyword>
<dbReference type="SUPFAM" id="SSF50104">
    <property type="entry name" value="Translation proteins SH3-like domain"/>
    <property type="match status" value="1"/>
</dbReference>
<evidence type="ECO:0000256" key="2">
    <source>
        <dbReference type="ARBA" id="ARBA00022980"/>
    </source>
</evidence>
<protein>
    <submittedName>
        <fullName evidence="4">Putative 50S ribosomal protein L19</fullName>
    </submittedName>
</protein>
<keyword evidence="3" id="KW-0687">Ribonucleoprotein</keyword>
<dbReference type="InterPro" id="IPR038657">
    <property type="entry name" value="Ribosomal_bL19_sf"/>
</dbReference>
<comment type="similarity">
    <text evidence="1">Belongs to the bacterial ribosomal protein bL19 family.</text>
</comment>
<dbReference type="Gene3D" id="2.30.30.790">
    <property type="match status" value="1"/>
</dbReference>
<organism evidence="4 5">
    <name type="scientific">Gigaspora margarita</name>
    <dbReference type="NCBI Taxonomy" id="4874"/>
    <lineage>
        <taxon>Eukaryota</taxon>
        <taxon>Fungi</taxon>
        <taxon>Fungi incertae sedis</taxon>
        <taxon>Mucoromycota</taxon>
        <taxon>Glomeromycotina</taxon>
        <taxon>Glomeromycetes</taxon>
        <taxon>Diversisporales</taxon>
        <taxon>Gigasporaceae</taxon>
        <taxon>Gigaspora</taxon>
    </lineage>
</organism>
<dbReference type="InterPro" id="IPR001857">
    <property type="entry name" value="Ribosomal_bL19"/>
</dbReference>
<dbReference type="PANTHER" id="PTHR15680">
    <property type="entry name" value="RIBOSOMAL PROTEIN L19"/>
    <property type="match status" value="1"/>
</dbReference>
<dbReference type="GO" id="GO:0005762">
    <property type="term" value="C:mitochondrial large ribosomal subunit"/>
    <property type="evidence" value="ECO:0007669"/>
    <property type="project" value="TreeGrafter"/>
</dbReference>
<accession>A0A8H4A0Z6</accession>
<dbReference type="GO" id="GO:0006412">
    <property type="term" value="P:translation"/>
    <property type="evidence" value="ECO:0007669"/>
    <property type="project" value="InterPro"/>
</dbReference>
<evidence type="ECO:0000313" key="5">
    <source>
        <dbReference type="Proteomes" id="UP000439903"/>
    </source>
</evidence>
<evidence type="ECO:0000313" key="4">
    <source>
        <dbReference type="EMBL" id="KAF0363035.1"/>
    </source>
</evidence>
<proteinExistence type="inferred from homology"/>
<dbReference type="Proteomes" id="UP000439903">
    <property type="component" value="Unassembled WGS sequence"/>
</dbReference>
<dbReference type="GO" id="GO:0003735">
    <property type="term" value="F:structural constituent of ribosome"/>
    <property type="evidence" value="ECO:0007669"/>
    <property type="project" value="InterPro"/>
</dbReference>
<gene>
    <name evidence="4" type="ORF">F8M41_013987</name>
</gene>
<dbReference type="AlphaFoldDB" id="A0A8H4A0Z6"/>
<dbReference type="EMBL" id="WTPW01002841">
    <property type="protein sequence ID" value="KAF0363035.1"/>
    <property type="molecule type" value="Genomic_DNA"/>
</dbReference>
<evidence type="ECO:0000256" key="1">
    <source>
        <dbReference type="ARBA" id="ARBA00005781"/>
    </source>
</evidence>
<keyword evidence="5" id="KW-1185">Reference proteome</keyword>